<dbReference type="EMBL" id="CAJNNW010037329">
    <property type="protein sequence ID" value="CAE8740887.1"/>
    <property type="molecule type" value="Genomic_DNA"/>
</dbReference>
<dbReference type="AlphaFoldDB" id="A0A813LQT0"/>
<evidence type="ECO:0000313" key="1">
    <source>
        <dbReference type="EMBL" id="CAE8649027.1"/>
    </source>
</evidence>
<proteinExistence type="predicted"/>
<accession>A0A813LQT0</accession>
<feature type="non-terminal residue" evidence="2">
    <location>
        <position position="68"/>
    </location>
</feature>
<name>A0A813LQT0_POLGL</name>
<gene>
    <name evidence="2" type="ORF">PGLA2088_LOCUS50210</name>
    <name evidence="1" type="ORF">PGLA2088_LOCUS7077</name>
</gene>
<organism evidence="2 3">
    <name type="scientific">Polarella glacialis</name>
    <name type="common">Dinoflagellate</name>
    <dbReference type="NCBI Taxonomy" id="89957"/>
    <lineage>
        <taxon>Eukaryota</taxon>
        <taxon>Sar</taxon>
        <taxon>Alveolata</taxon>
        <taxon>Dinophyceae</taxon>
        <taxon>Suessiales</taxon>
        <taxon>Suessiaceae</taxon>
        <taxon>Polarella</taxon>
    </lineage>
</organism>
<reference evidence="2" key="1">
    <citation type="submission" date="2021-02" db="EMBL/GenBank/DDBJ databases">
        <authorList>
            <person name="Dougan E. K."/>
            <person name="Rhodes N."/>
            <person name="Thang M."/>
            <person name="Chan C."/>
        </authorList>
    </citation>
    <scope>NUCLEOTIDE SEQUENCE</scope>
</reference>
<evidence type="ECO:0000313" key="2">
    <source>
        <dbReference type="EMBL" id="CAE8740887.1"/>
    </source>
</evidence>
<dbReference type="EMBL" id="CAJNNW010007176">
    <property type="protein sequence ID" value="CAE8649027.1"/>
    <property type="molecule type" value="Genomic_DNA"/>
</dbReference>
<evidence type="ECO:0000313" key="3">
    <source>
        <dbReference type="Proteomes" id="UP000626109"/>
    </source>
</evidence>
<dbReference type="Proteomes" id="UP000626109">
    <property type="component" value="Unassembled WGS sequence"/>
</dbReference>
<sequence>TDLGSNARGQPQGRLWPILGSVVLAGEFRHDQQPVDGSTPAALPTWCPTTERHTHRARADAGQDCLGR</sequence>
<comment type="caution">
    <text evidence="2">The sequence shown here is derived from an EMBL/GenBank/DDBJ whole genome shotgun (WGS) entry which is preliminary data.</text>
</comment>
<protein>
    <submittedName>
        <fullName evidence="2">Uncharacterized protein</fullName>
    </submittedName>
</protein>